<dbReference type="InterPro" id="IPR014445">
    <property type="entry name" value="Gln-dep_NAD_synthase"/>
</dbReference>
<keyword evidence="5 7" id="KW-0067">ATP-binding</keyword>
<dbReference type="Gene3D" id="3.40.50.620">
    <property type="entry name" value="HUPs"/>
    <property type="match status" value="1"/>
</dbReference>
<feature type="binding site" evidence="7">
    <location>
        <begin position="295"/>
        <end position="302"/>
    </location>
    <ligand>
        <name>ATP</name>
        <dbReference type="ChEBI" id="CHEBI:30616"/>
    </ligand>
</feature>
<dbReference type="PANTHER" id="PTHR23090:SF9">
    <property type="entry name" value="GLUTAMINE-DEPENDENT NAD(+) SYNTHETASE"/>
    <property type="match status" value="1"/>
</dbReference>
<name>A0ABP8R622_9SPHI</name>
<dbReference type="HAMAP" id="MF_02090">
    <property type="entry name" value="NadE_glutamine_dep"/>
    <property type="match status" value="1"/>
</dbReference>
<dbReference type="InterPro" id="IPR014729">
    <property type="entry name" value="Rossmann-like_a/b/a_fold"/>
</dbReference>
<evidence type="ECO:0000313" key="11">
    <source>
        <dbReference type="EMBL" id="GAA4519248.1"/>
    </source>
</evidence>
<evidence type="ECO:0000313" key="12">
    <source>
        <dbReference type="Proteomes" id="UP001500394"/>
    </source>
</evidence>
<dbReference type="PROSITE" id="PS50263">
    <property type="entry name" value="CN_HYDROLASE"/>
    <property type="match status" value="1"/>
</dbReference>
<keyword evidence="4 7" id="KW-0547">Nucleotide-binding</keyword>
<keyword evidence="3 7" id="KW-0436">Ligase</keyword>
<keyword evidence="12" id="KW-1185">Reference proteome</keyword>
<reference evidence="12" key="1">
    <citation type="journal article" date="2019" name="Int. J. Syst. Evol. Microbiol.">
        <title>The Global Catalogue of Microorganisms (GCM) 10K type strain sequencing project: providing services to taxonomists for standard genome sequencing and annotation.</title>
        <authorList>
            <consortium name="The Broad Institute Genomics Platform"/>
            <consortium name="The Broad Institute Genome Sequencing Center for Infectious Disease"/>
            <person name="Wu L."/>
            <person name="Ma J."/>
        </authorList>
    </citation>
    <scope>NUCLEOTIDE SEQUENCE [LARGE SCALE GENOMIC DNA]</scope>
    <source>
        <strain evidence="12">JCM 17858</strain>
    </source>
</reference>
<dbReference type="InterPro" id="IPR036526">
    <property type="entry name" value="C-N_Hydrolase_sf"/>
</dbReference>
<comment type="similarity">
    <text evidence="9">Belongs to the NAD synthetase family.</text>
</comment>
<feature type="domain" description="CN hydrolase" evidence="10">
    <location>
        <begin position="1"/>
        <end position="252"/>
    </location>
</feature>
<dbReference type="Pfam" id="PF00795">
    <property type="entry name" value="CN_hydrolase"/>
    <property type="match status" value="1"/>
</dbReference>
<feature type="binding site" evidence="7">
    <location>
        <position position="182"/>
    </location>
    <ligand>
        <name>L-glutamine</name>
        <dbReference type="ChEBI" id="CHEBI:58359"/>
    </ligand>
</feature>
<dbReference type="Pfam" id="PF02540">
    <property type="entry name" value="NAD_synthase"/>
    <property type="match status" value="1"/>
</dbReference>
<evidence type="ECO:0000256" key="7">
    <source>
        <dbReference type="HAMAP-Rule" id="MF_02090"/>
    </source>
</evidence>
<evidence type="ECO:0000256" key="5">
    <source>
        <dbReference type="ARBA" id="ARBA00022840"/>
    </source>
</evidence>
<evidence type="ECO:0000256" key="3">
    <source>
        <dbReference type="ARBA" id="ARBA00022598"/>
    </source>
</evidence>
<keyword evidence="6 7" id="KW-0520">NAD</keyword>
<comment type="function">
    <text evidence="7">Catalyzes the ATP-dependent amidation of deamido-NAD to form NAD. Uses L-glutamine as a nitrogen source.</text>
</comment>
<comment type="caution">
    <text evidence="11">The sequence shown here is derived from an EMBL/GenBank/DDBJ whole genome shotgun (WGS) entry which is preliminary data.</text>
</comment>
<feature type="binding site" evidence="7">
    <location>
        <position position="402"/>
    </location>
    <ligand>
        <name>ATP</name>
        <dbReference type="ChEBI" id="CHEBI:30616"/>
    </ligand>
</feature>
<proteinExistence type="inferred from homology"/>
<dbReference type="Gene3D" id="3.60.110.10">
    <property type="entry name" value="Carbon-nitrogen hydrolase"/>
    <property type="match status" value="1"/>
</dbReference>
<protein>
    <recommendedName>
        <fullName evidence="7 8">Glutamine-dependent NAD(+) synthetase</fullName>
        <ecNumber evidence="7 8">6.3.5.1</ecNumber>
    </recommendedName>
    <alternativeName>
        <fullName evidence="7 8">NAD(+) synthase [glutamine-hydrolyzing]</fullName>
    </alternativeName>
</protein>
<gene>
    <name evidence="7" type="primary">nadE</name>
    <name evidence="11" type="ORF">GCM10023173_21880</name>
</gene>
<dbReference type="CDD" id="cd00553">
    <property type="entry name" value="NAD_synthase"/>
    <property type="match status" value="1"/>
</dbReference>
<comment type="catalytic activity">
    <reaction evidence="7 8">
        <text>deamido-NAD(+) + L-glutamine + ATP + H2O = L-glutamate + AMP + diphosphate + NAD(+) + H(+)</text>
        <dbReference type="Rhea" id="RHEA:24384"/>
        <dbReference type="ChEBI" id="CHEBI:15377"/>
        <dbReference type="ChEBI" id="CHEBI:15378"/>
        <dbReference type="ChEBI" id="CHEBI:29985"/>
        <dbReference type="ChEBI" id="CHEBI:30616"/>
        <dbReference type="ChEBI" id="CHEBI:33019"/>
        <dbReference type="ChEBI" id="CHEBI:57540"/>
        <dbReference type="ChEBI" id="CHEBI:58359"/>
        <dbReference type="ChEBI" id="CHEBI:58437"/>
        <dbReference type="ChEBI" id="CHEBI:456215"/>
        <dbReference type="EC" id="6.3.5.1"/>
    </reaction>
</comment>
<evidence type="ECO:0000256" key="1">
    <source>
        <dbReference type="ARBA" id="ARBA00005188"/>
    </source>
</evidence>
<feature type="active site" description="For glutaminase activity" evidence="7">
    <location>
        <position position="112"/>
    </location>
</feature>
<dbReference type="PIRSF" id="PIRSF006630">
    <property type="entry name" value="NADS_GAT"/>
    <property type="match status" value="1"/>
</dbReference>
<dbReference type="EMBL" id="BAABGR010000035">
    <property type="protein sequence ID" value="GAA4519248.1"/>
    <property type="molecule type" value="Genomic_DNA"/>
</dbReference>
<dbReference type="NCBIfam" id="NF010588">
    <property type="entry name" value="PRK13981.1"/>
    <property type="match status" value="1"/>
</dbReference>
<organism evidence="11 12">
    <name type="scientific">Sphingobacterium thermophilum</name>
    <dbReference type="NCBI Taxonomy" id="768534"/>
    <lineage>
        <taxon>Bacteria</taxon>
        <taxon>Pseudomonadati</taxon>
        <taxon>Bacteroidota</taxon>
        <taxon>Sphingobacteriia</taxon>
        <taxon>Sphingobacteriales</taxon>
        <taxon>Sphingobacteriaceae</taxon>
        <taxon>Sphingobacterium</taxon>
    </lineage>
</organism>
<dbReference type="InterPro" id="IPR003010">
    <property type="entry name" value="C-N_Hydrolase"/>
</dbReference>
<dbReference type="InterPro" id="IPR003694">
    <property type="entry name" value="NAD_synthase"/>
</dbReference>
<evidence type="ECO:0000256" key="4">
    <source>
        <dbReference type="ARBA" id="ARBA00022741"/>
    </source>
</evidence>
<dbReference type="SUPFAM" id="SSF56317">
    <property type="entry name" value="Carbon-nitrogen hydrolase"/>
    <property type="match status" value="1"/>
</dbReference>
<accession>A0ABP8R622</accession>
<dbReference type="PANTHER" id="PTHR23090">
    <property type="entry name" value="NH 3 /GLUTAMINE-DEPENDENT NAD + SYNTHETASE"/>
    <property type="match status" value="1"/>
</dbReference>
<dbReference type="EC" id="6.3.5.1" evidence="7 8"/>
<comment type="pathway">
    <text evidence="1 7 8">Cofactor biosynthesis; NAD(+) biosynthesis; NAD(+) from deamido-NAD(+) (L-Gln route): step 1/1.</text>
</comment>
<comment type="caution">
    <text evidence="7">Lacks conserved residue(s) required for the propagation of feature annotation.</text>
</comment>
<dbReference type="NCBIfam" id="TIGR00552">
    <property type="entry name" value="nadE"/>
    <property type="match status" value="1"/>
</dbReference>
<dbReference type="CDD" id="cd07570">
    <property type="entry name" value="GAT_Gln-NAD-synth"/>
    <property type="match status" value="1"/>
</dbReference>
<evidence type="ECO:0000256" key="9">
    <source>
        <dbReference type="RuleBase" id="RU003811"/>
    </source>
</evidence>
<feature type="active site" description="Proton acceptor; for glutaminase activity" evidence="7">
    <location>
        <position position="41"/>
    </location>
</feature>
<evidence type="ECO:0000256" key="8">
    <source>
        <dbReference type="PIRNR" id="PIRNR006630"/>
    </source>
</evidence>
<dbReference type="SUPFAM" id="SSF52402">
    <property type="entry name" value="Adenine nucleotide alpha hydrolases-like"/>
    <property type="match status" value="1"/>
</dbReference>
<feature type="active site" description="Nucleophile; for glutaminase activity" evidence="7">
    <location>
        <position position="148"/>
    </location>
</feature>
<feature type="binding site" evidence="7">
    <location>
        <position position="378"/>
    </location>
    <ligand>
        <name>deamido-NAD(+)</name>
        <dbReference type="ChEBI" id="CHEBI:58437"/>
        <note>ligand shared between two neighboring subunits</note>
    </ligand>
</feature>
<sequence>MKIALAQLNYHIGNFESNEEKIIQAIQRAKEQQADLILFAELAVGGYPAKDLLRNAVFIERCRKSLENIATHCTDIDCIIGVPLKNPKGEGKALVNAAVVLSKGEIACTVHKSLLPDYDVFDEYRYFEPNDVYECITLKDTKIALTICEDLWDNDFDNSYKGDLMLELSKQNPDIIINLAASPFSYVHYHKRLEVLRSNIEKAQTPLLYVNQVGAHTDLIFDGRSLALDSKGQVLAELKAFEEDMQFVELQGKELKAEQPPVTEEKSEIALIHDALILGLRDFFSKSGFQKAVLGLSGGLDSAVVAALAVEALGRENVLAVLMPSIYSSDHSISDALALVENTGCKHLILPIKDIAQAFENTLSEAFAGLKPDTTEENIQARTRGTLLMAVSNKFGYILLNTSNKSEAAVGYGTLYGDMAGALSVIGDIYKTQAYELAHYINRNEEIIPLNTITKAPSAELRPDQKDSDSLPPYEILDAILYQLIEKEKSGSEVVNLGFEETLVQRISKMLAGAEFKRFQAPPILRVSPKAFGAGRAMPLVAKNIF</sequence>
<feature type="binding site" evidence="7">
    <location>
        <position position="118"/>
    </location>
    <ligand>
        <name>L-glutamine</name>
        <dbReference type="ChEBI" id="CHEBI:58359"/>
    </ligand>
</feature>
<dbReference type="RefSeq" id="WP_345068401.1">
    <property type="nucleotide sequence ID" value="NZ_BAABGR010000035.1"/>
</dbReference>
<comment type="similarity">
    <text evidence="2 7 8">In the C-terminal section; belongs to the NAD synthetase family.</text>
</comment>
<dbReference type="Proteomes" id="UP001500394">
    <property type="component" value="Unassembled WGS sequence"/>
</dbReference>
<feature type="binding site" evidence="7">
    <location>
        <position position="517"/>
    </location>
    <ligand>
        <name>deamido-NAD(+)</name>
        <dbReference type="ChEBI" id="CHEBI:58437"/>
        <note>ligand shared between two neighboring subunits</note>
    </ligand>
</feature>
<evidence type="ECO:0000256" key="2">
    <source>
        <dbReference type="ARBA" id="ARBA00007145"/>
    </source>
</evidence>
<evidence type="ECO:0000259" key="10">
    <source>
        <dbReference type="PROSITE" id="PS50263"/>
    </source>
</evidence>
<dbReference type="InterPro" id="IPR022310">
    <property type="entry name" value="NAD/GMP_synthase"/>
</dbReference>
<feature type="binding site" evidence="7">
    <location>
        <position position="407"/>
    </location>
    <ligand>
        <name>deamido-NAD(+)</name>
        <dbReference type="ChEBI" id="CHEBI:58437"/>
        <note>ligand shared between two neighboring subunits</note>
    </ligand>
</feature>
<evidence type="ECO:0000256" key="6">
    <source>
        <dbReference type="ARBA" id="ARBA00023027"/>
    </source>
</evidence>